<dbReference type="KEGG" id="cal:CAALFM_C400810CA"/>
<dbReference type="HAMAP" id="MF_01445">
    <property type="entry name" value="TsaD"/>
    <property type="match status" value="1"/>
</dbReference>
<dbReference type="InterPro" id="IPR017861">
    <property type="entry name" value="KAE1/TsaD"/>
</dbReference>
<evidence type="ECO:0000313" key="11">
    <source>
        <dbReference type="Proteomes" id="UP000000559"/>
    </source>
</evidence>
<dbReference type="VEuPathDB" id="FungiDB:C4_00810C_A"/>
<keyword evidence="7" id="KW-0496">Mitochondrion</keyword>
<comment type="subunit">
    <text evidence="7">Homodimer.</text>
</comment>
<evidence type="ECO:0000256" key="7">
    <source>
        <dbReference type="HAMAP-Rule" id="MF_03179"/>
    </source>
</evidence>
<comment type="function">
    <text evidence="7">Required for the formation of a threonylcarbamoyl group on adenosine at position 37 (t(6)A37) in mitochondrial tRNAs that read codons beginning with adenine. Probably involved in the transfer of the threonylcarbamoyl moiety of threonylcarbamoyl-AMP (TC-AMP) to the N6 group of A37. Involved in mitochondrial genome maintenance.</text>
</comment>
<dbReference type="GO" id="GO:0061711">
    <property type="term" value="F:tRNA N(6)-L-threonylcarbamoyladenine synthase activity"/>
    <property type="evidence" value="ECO:0007669"/>
    <property type="project" value="UniProtKB-EC"/>
</dbReference>
<dbReference type="PRINTS" id="PR00789">
    <property type="entry name" value="OSIALOPTASE"/>
</dbReference>
<dbReference type="CGD" id="CAL0000174004">
    <property type="gene designation" value="orf19.11636"/>
</dbReference>
<evidence type="ECO:0000256" key="2">
    <source>
        <dbReference type="ARBA" id="ARBA00022679"/>
    </source>
</evidence>
<comment type="cofactor">
    <cofactor evidence="7">
        <name>a divalent metal cation</name>
        <dbReference type="ChEBI" id="CHEBI:60240"/>
    </cofactor>
    <text evidence="7">Binds 1 divalent metal cation per subunit.</text>
</comment>
<dbReference type="SMR" id="A0A1D8PL67"/>
<gene>
    <name evidence="7" type="primary">QRI7</name>
    <name evidence="10" type="ordered locus">CAALFM_C400810CA</name>
    <name evidence="9" type="ordered locus">orf19.11636</name>
</gene>
<dbReference type="FunCoup" id="A0A1D8PL67">
    <property type="interactions" value="422"/>
</dbReference>
<comment type="subcellular location">
    <subcellularLocation>
        <location evidence="7">Mitochondrion</location>
    </subcellularLocation>
</comment>
<feature type="domain" description="Gcp-like" evidence="8">
    <location>
        <begin position="63"/>
        <end position="401"/>
    </location>
</feature>
<dbReference type="Proteomes" id="UP000000559">
    <property type="component" value="Chromosome 4"/>
</dbReference>
<proteinExistence type="inferred from homology"/>
<dbReference type="FunFam" id="3.30.420.40:FF:000377">
    <property type="entry name" value="tRNA N6-adenosine threonylcarbamoyltransferase, mitochondrial"/>
    <property type="match status" value="1"/>
</dbReference>
<accession>A0A1D8PL67</accession>
<dbReference type="PANTHER" id="PTHR11735:SF6">
    <property type="entry name" value="TRNA N6-ADENOSINE THREONYLCARBAMOYLTRANSFERASE, MITOCHONDRIAL"/>
    <property type="match status" value="1"/>
</dbReference>
<keyword evidence="5 7" id="KW-0012">Acyltransferase</keyword>
<reference evidence="10 11" key="1">
    <citation type="journal article" date="2004" name="Proc. Natl. Acad. Sci. U.S.A.">
        <title>The diploid genome sequence of Candida albicans.</title>
        <authorList>
            <person name="Jones T."/>
            <person name="Federspiel N.A."/>
            <person name="Chibana H."/>
            <person name="Dungan J."/>
            <person name="Kalman S."/>
            <person name="Magee B.B."/>
            <person name="Newport G."/>
            <person name="Thorstenson Y.R."/>
            <person name="Agabian N."/>
            <person name="Magee P.T."/>
            <person name="Davis R.W."/>
            <person name="Scherer S."/>
        </authorList>
    </citation>
    <scope>NUCLEOTIDE SEQUENCE [LARGE SCALE GENOMIC DNA]</scope>
    <source>
        <strain evidence="11">SC5314 / ATCC MYA-2876</strain>
    </source>
</reference>
<dbReference type="InterPro" id="IPR043129">
    <property type="entry name" value="ATPase_NBD"/>
</dbReference>
<comment type="similarity">
    <text evidence="7">Belongs to the KAE1 / TsaD family.</text>
</comment>
<evidence type="ECO:0000256" key="1">
    <source>
        <dbReference type="ARBA" id="ARBA00012156"/>
    </source>
</evidence>
<keyword evidence="11" id="KW-1185">Reference proteome</keyword>
<dbReference type="GO" id="GO:0046872">
    <property type="term" value="F:metal ion binding"/>
    <property type="evidence" value="ECO:0007669"/>
    <property type="project" value="UniProtKB-KW"/>
</dbReference>
<dbReference type="InterPro" id="IPR000905">
    <property type="entry name" value="Gcp-like_dom"/>
</dbReference>
<dbReference type="InterPro" id="IPR022450">
    <property type="entry name" value="TsaD"/>
</dbReference>
<evidence type="ECO:0000256" key="6">
    <source>
        <dbReference type="ARBA" id="ARBA00048117"/>
    </source>
</evidence>
<dbReference type="GO" id="GO:0005739">
    <property type="term" value="C:mitochondrion"/>
    <property type="evidence" value="ECO:0000318"/>
    <property type="project" value="GO_Central"/>
</dbReference>
<protein>
    <recommendedName>
        <fullName evidence="1">N(6)-L-threonylcarbamoyladenine synthase</fullName>
        <ecNumber evidence="1">2.3.1.234</ecNumber>
    </recommendedName>
</protein>
<organism evidence="10 11">
    <name type="scientific">Candida albicans (strain SC5314 / ATCC MYA-2876)</name>
    <name type="common">Yeast</name>
    <dbReference type="NCBI Taxonomy" id="237561"/>
    <lineage>
        <taxon>Eukaryota</taxon>
        <taxon>Fungi</taxon>
        <taxon>Dikarya</taxon>
        <taxon>Ascomycota</taxon>
        <taxon>Saccharomycotina</taxon>
        <taxon>Pichiomycetes</taxon>
        <taxon>Debaryomycetaceae</taxon>
        <taxon>Candida/Lodderomyces clade</taxon>
        <taxon>Candida</taxon>
    </lineage>
</organism>
<comment type="catalytic activity">
    <reaction evidence="6 7">
        <text>L-threonylcarbamoyladenylate + adenosine(37) in tRNA = N(6)-L-threonylcarbamoyladenosine(37) in tRNA + AMP + H(+)</text>
        <dbReference type="Rhea" id="RHEA:37059"/>
        <dbReference type="Rhea" id="RHEA-COMP:10162"/>
        <dbReference type="Rhea" id="RHEA-COMP:10163"/>
        <dbReference type="ChEBI" id="CHEBI:15378"/>
        <dbReference type="ChEBI" id="CHEBI:73682"/>
        <dbReference type="ChEBI" id="CHEBI:74411"/>
        <dbReference type="ChEBI" id="CHEBI:74418"/>
        <dbReference type="ChEBI" id="CHEBI:456215"/>
        <dbReference type="EC" id="2.3.1.234"/>
    </reaction>
</comment>
<dbReference type="AlphaFoldDB" id="A0A1D8PL67"/>
<dbReference type="Gene3D" id="3.30.420.40">
    <property type="match status" value="3"/>
</dbReference>
<name>A0A1D8PL67_CANAL</name>
<keyword evidence="4 7" id="KW-0479">Metal-binding</keyword>
<evidence type="ECO:0000256" key="5">
    <source>
        <dbReference type="ARBA" id="ARBA00023315"/>
    </source>
</evidence>
<dbReference type="PANTHER" id="PTHR11735">
    <property type="entry name" value="TRNA N6-ADENOSINE THREONYLCARBAMOYLTRANSFERASE"/>
    <property type="match status" value="1"/>
</dbReference>
<dbReference type="eggNOG" id="KOG2707">
    <property type="taxonomic scope" value="Eukaryota"/>
</dbReference>
<evidence type="ECO:0000259" key="8">
    <source>
        <dbReference type="Pfam" id="PF00814"/>
    </source>
</evidence>
<reference evidence="10 11" key="2">
    <citation type="journal article" date="2007" name="Genome Biol.">
        <title>Assembly of the Candida albicans genome into sixteen supercontigs aligned on the eight chromosomes.</title>
        <authorList>
            <person name="van het Hoog M."/>
            <person name="Rast T.J."/>
            <person name="Martchenko M."/>
            <person name="Grindle S."/>
            <person name="Dignard D."/>
            <person name="Hogues H."/>
            <person name="Cuomo C."/>
            <person name="Berriman M."/>
            <person name="Scherer S."/>
            <person name="Magee B.B."/>
            <person name="Whiteway M."/>
            <person name="Chibana H."/>
            <person name="Nantel A."/>
            <person name="Magee P.T."/>
        </authorList>
    </citation>
    <scope>GENOME REANNOTATION</scope>
    <source>
        <strain evidence="11">SC5314 / ATCC MYA-2876</strain>
    </source>
</reference>
<keyword evidence="2 7" id="KW-0808">Transferase</keyword>
<reference evidence="10 11" key="3">
    <citation type="journal article" date="2013" name="Genome Biol.">
        <title>Assembly of a phased diploid Candida albicans genome facilitates allele-specific measurements and provides a simple model for repeat and indel structure.</title>
        <authorList>
            <person name="Muzzey D."/>
            <person name="Schwartz K."/>
            <person name="Weissman J.S."/>
            <person name="Sherlock G."/>
        </authorList>
    </citation>
    <scope>NUCLEOTIDE SEQUENCE [LARGE SCALE GENOMIC DNA]</scope>
    <source>
        <strain evidence="11">SC5314 / ATCC MYA-2876</strain>
    </source>
</reference>
<evidence type="ECO:0000313" key="9">
    <source>
        <dbReference type="CGD" id="CAL0000174004"/>
    </source>
</evidence>
<evidence type="ECO:0000256" key="3">
    <source>
        <dbReference type="ARBA" id="ARBA00022694"/>
    </source>
</evidence>
<dbReference type="OrthoDB" id="10259622at2759"/>
<dbReference type="EC" id="2.3.1.234" evidence="1"/>
<dbReference type="GO" id="GO:0072670">
    <property type="term" value="P:mitochondrial tRNA threonylcarbamoyladenosine modification"/>
    <property type="evidence" value="ECO:0000318"/>
    <property type="project" value="GO_Central"/>
</dbReference>
<dbReference type="SUPFAM" id="SSF53067">
    <property type="entry name" value="Actin-like ATPase domain"/>
    <property type="match status" value="2"/>
</dbReference>
<dbReference type="NCBIfam" id="TIGR00329">
    <property type="entry name" value="gcp_kae1"/>
    <property type="match status" value="1"/>
</dbReference>
<evidence type="ECO:0000256" key="4">
    <source>
        <dbReference type="ARBA" id="ARBA00022723"/>
    </source>
</evidence>
<keyword evidence="3 7" id="KW-0819">tRNA processing</keyword>
<dbReference type="EMBL" id="CP017626">
    <property type="protein sequence ID" value="AOW28873.1"/>
    <property type="molecule type" value="Genomic_DNA"/>
</dbReference>
<sequence length="450" mass="50568">MISNTFKIRCPLPLKRISSTSIRTYRVMAIESSCDDSCVALLEKSHPKTPPKIIDQFKRTLHSADIGGILPTAAYNYHMATIANMVQEFCHKHQISALNPPDLLCVTRGPGMAGSLSTSTEFAKGLSVAWDVPLVGVHHMLGHLLTANLPNSEQPKLPPPNYPFLSLLCSGGHTMLVLSKSLTEHEIIVNVGDIAVGDSLDKCARELGMYGNMLGKELEKYINSIPEETRNQYEKLSVNTRIANPYNFRLTLPYSAPKYGIPGDVKFAFSHFLSNIQEYKAMHYNKNRGEGESEGEGEIDLTLDEETKQFIAYKTQEFIFDHIVDRINIAFKKHGIKNRNSDGTFIGVKDFICSGGVAANNRLRQKLREKLDFQEIGTDNVNVNFHFPDLSLCTDNAIMIGAAGIEIFEKLRLRTDLSFLPIRKWPLNKLLDVDGWVKVEEEEFNRICKY</sequence>
<dbReference type="Pfam" id="PF00814">
    <property type="entry name" value="TsaD"/>
    <property type="match status" value="1"/>
</dbReference>
<dbReference type="RefSeq" id="XP_712614.2">
    <property type="nucleotide sequence ID" value="XM_707521.2"/>
</dbReference>
<dbReference type="PROSITE" id="PS01016">
    <property type="entry name" value="GLYCOPROTEASE"/>
    <property type="match status" value="1"/>
</dbReference>
<evidence type="ECO:0000313" key="10">
    <source>
        <dbReference type="EMBL" id="AOW28873.1"/>
    </source>
</evidence>
<dbReference type="GeneID" id="3645742"/>
<dbReference type="InterPro" id="IPR017860">
    <property type="entry name" value="Peptidase_M22_CS"/>
</dbReference>
<dbReference type="InParanoid" id="A0A1D8PL67"/>
<dbReference type="STRING" id="237561.A0A1D8PL67"/>